<name>A0A7R9PIY1_TIMGE</name>
<gene>
    <name evidence="2" type="ORF">TGEB3V08_LOCUS2416</name>
</gene>
<evidence type="ECO:0000313" key="2">
    <source>
        <dbReference type="EMBL" id="CAD7588343.1"/>
    </source>
</evidence>
<feature type="region of interest" description="Disordered" evidence="1">
    <location>
        <begin position="101"/>
        <end position="135"/>
    </location>
</feature>
<organism evidence="2">
    <name type="scientific">Timema genevievae</name>
    <name type="common">Walking stick</name>
    <dbReference type="NCBI Taxonomy" id="629358"/>
    <lineage>
        <taxon>Eukaryota</taxon>
        <taxon>Metazoa</taxon>
        <taxon>Ecdysozoa</taxon>
        <taxon>Arthropoda</taxon>
        <taxon>Hexapoda</taxon>
        <taxon>Insecta</taxon>
        <taxon>Pterygota</taxon>
        <taxon>Neoptera</taxon>
        <taxon>Polyneoptera</taxon>
        <taxon>Phasmatodea</taxon>
        <taxon>Timematodea</taxon>
        <taxon>Timematoidea</taxon>
        <taxon>Timematidae</taxon>
        <taxon>Timema</taxon>
    </lineage>
</organism>
<proteinExistence type="predicted"/>
<protein>
    <submittedName>
        <fullName evidence="2">Uncharacterized protein</fullName>
    </submittedName>
</protein>
<reference evidence="2" key="1">
    <citation type="submission" date="2020-11" db="EMBL/GenBank/DDBJ databases">
        <authorList>
            <person name="Tran Van P."/>
        </authorList>
    </citation>
    <scope>NUCLEOTIDE SEQUENCE</scope>
</reference>
<sequence length="177" mass="19045">MIHKQIFKIDLLNNQPPSCRIPGHALLSGNELADQAAKEAVLLPPEAGLGVMFLAYVTTLHQSLEQHGSNKPPANFSSSQEGADKFYTPVRAATHVPIHGGVIPIQQPPQGSKTGGITTGYPIRAQPGATTGNYQPVVSSSHNVYVTQAPSTRLLYTSQPNPSQTSQPRYTVQQREI</sequence>
<dbReference type="AlphaFoldDB" id="A0A7R9PIY1"/>
<dbReference type="EMBL" id="OE839716">
    <property type="protein sequence ID" value="CAD7588343.1"/>
    <property type="molecule type" value="Genomic_DNA"/>
</dbReference>
<evidence type="ECO:0000256" key="1">
    <source>
        <dbReference type="SAM" id="MobiDB-lite"/>
    </source>
</evidence>
<feature type="region of interest" description="Disordered" evidence="1">
    <location>
        <begin position="155"/>
        <end position="177"/>
    </location>
</feature>
<accession>A0A7R9PIY1</accession>